<name>A0ABM8I280_9FIRM</name>
<dbReference type="PANTHER" id="PTHR43685:SF13">
    <property type="entry name" value="O ANTIGEN BIOSYNTHESIS RHAMNOSYLTRANSFERASE RFBN"/>
    <property type="match status" value="1"/>
</dbReference>
<evidence type="ECO:0000313" key="3">
    <source>
        <dbReference type="Proteomes" id="UP001305815"/>
    </source>
</evidence>
<dbReference type="InterPro" id="IPR029044">
    <property type="entry name" value="Nucleotide-diphossugar_trans"/>
</dbReference>
<feature type="domain" description="Glycosyltransferase 2-like" evidence="1">
    <location>
        <begin position="12"/>
        <end position="177"/>
    </location>
</feature>
<dbReference type="InterPro" id="IPR050834">
    <property type="entry name" value="Glycosyltransf_2"/>
</dbReference>
<gene>
    <name evidence="2" type="primary">rfbN</name>
    <name evidence="2" type="ORF">Lac1_12540</name>
</gene>
<dbReference type="EMBL" id="AP027742">
    <property type="protein sequence ID" value="BDZ77071.1"/>
    <property type="molecule type" value="Genomic_DNA"/>
</dbReference>
<dbReference type="Proteomes" id="UP001305815">
    <property type="component" value="Chromosome"/>
</dbReference>
<organism evidence="2 3">
    <name type="scientific">Claveliimonas bilis</name>
    <dbReference type="NCBI Taxonomy" id="3028070"/>
    <lineage>
        <taxon>Bacteria</taxon>
        <taxon>Bacillati</taxon>
        <taxon>Bacillota</taxon>
        <taxon>Clostridia</taxon>
        <taxon>Lachnospirales</taxon>
        <taxon>Lachnospiraceae</taxon>
        <taxon>Claveliimonas</taxon>
    </lineage>
</organism>
<protein>
    <submittedName>
        <fullName evidence="2">Rhamnosyltransferase</fullName>
    </submittedName>
</protein>
<dbReference type="InterPro" id="IPR001173">
    <property type="entry name" value="Glyco_trans_2-like"/>
</dbReference>
<proteinExistence type="predicted"/>
<sequence>MKPEVNRRIVDVIIPVYKPEKDFYKLVERLEKQTVPIRHIHIMHTVDGMDLSELAGKYENLLLTEIRPEKFDHGGTRDQAARMSDADILVFFTQDALPKGKDLIENLIRPLENDKTAVSFARQLPREDCAIIERYVRKFNYPEKSRIKSEEDLEELGIKTFFSSNVCAAYNRRIYLEVGGFEKQTILNEDMLFAARCIKQGYSVSYTAEAKVIHSHNYTHLQQFRRNFDVAVSQAQHPEIFCGIKSEKEGIRLVKSGAVYLLRTGRPFKVLSLFWGSAVKYAGFFMGKHYRSLPKRMILCCTMFPAYWKRVM</sequence>
<dbReference type="SUPFAM" id="SSF53448">
    <property type="entry name" value="Nucleotide-diphospho-sugar transferases"/>
    <property type="match status" value="1"/>
</dbReference>
<dbReference type="PANTHER" id="PTHR43685">
    <property type="entry name" value="GLYCOSYLTRANSFERASE"/>
    <property type="match status" value="1"/>
</dbReference>
<dbReference type="Gene3D" id="3.90.550.10">
    <property type="entry name" value="Spore Coat Polysaccharide Biosynthesis Protein SpsA, Chain A"/>
    <property type="match status" value="1"/>
</dbReference>
<keyword evidence="3" id="KW-1185">Reference proteome</keyword>
<evidence type="ECO:0000259" key="1">
    <source>
        <dbReference type="Pfam" id="PF00535"/>
    </source>
</evidence>
<evidence type="ECO:0000313" key="2">
    <source>
        <dbReference type="EMBL" id="BDZ77071.1"/>
    </source>
</evidence>
<reference evidence="3" key="1">
    <citation type="journal article" date="2023" name="Int. J. Syst. Evol. Microbiol.">
        <title>Claveliimonas bilis gen. nov., sp. nov., deoxycholic acid-producing bacteria isolated from human faeces, and reclassification of Sellimonas monacensis Zenner et al. 2021 as Claveliimonas monacensis comb. nov.</title>
        <authorList>
            <person name="Hisatomi A."/>
            <person name="Kastawa N.W.E.P.G."/>
            <person name="Song I."/>
            <person name="Ohkuma M."/>
            <person name="Fukiya S."/>
            <person name="Sakamoto M."/>
        </authorList>
    </citation>
    <scope>NUCLEOTIDE SEQUENCE [LARGE SCALE GENOMIC DNA]</scope>
    <source>
        <strain evidence="3">12BBH14</strain>
    </source>
</reference>
<accession>A0ABM8I280</accession>
<dbReference type="RefSeq" id="WP_316266725.1">
    <property type="nucleotide sequence ID" value="NZ_AP027742.1"/>
</dbReference>
<dbReference type="Pfam" id="PF00535">
    <property type="entry name" value="Glycos_transf_2"/>
    <property type="match status" value="1"/>
</dbReference>